<dbReference type="PROSITE" id="PS51421">
    <property type="entry name" value="RAS"/>
    <property type="match status" value="1"/>
</dbReference>
<evidence type="ECO:0000313" key="7">
    <source>
        <dbReference type="Proteomes" id="UP000007800"/>
    </source>
</evidence>
<dbReference type="OrthoDB" id="9989112at2759"/>
<dbReference type="GeneID" id="9038567"/>
<dbReference type="PRINTS" id="PR00449">
    <property type="entry name" value="RASTRNSFRMNG"/>
</dbReference>
<protein>
    <submittedName>
        <fullName evidence="6">Rab2, putative</fullName>
    </submittedName>
</protein>
<dbReference type="SMART" id="SM00174">
    <property type="entry name" value="RHO"/>
    <property type="match status" value="1"/>
</dbReference>
<dbReference type="SMART" id="SM00173">
    <property type="entry name" value="RAS"/>
    <property type="match status" value="1"/>
</dbReference>
<evidence type="ECO:0000256" key="5">
    <source>
        <dbReference type="SAM" id="MobiDB-lite"/>
    </source>
</evidence>
<dbReference type="GO" id="GO:0003924">
    <property type="term" value="F:GTPase activity"/>
    <property type="evidence" value="ECO:0007669"/>
    <property type="project" value="InterPro"/>
</dbReference>
<evidence type="ECO:0000256" key="3">
    <source>
        <dbReference type="ARBA" id="ARBA00023134"/>
    </source>
</evidence>
<dbReference type="PROSITE" id="PS51419">
    <property type="entry name" value="RAB"/>
    <property type="match status" value="1"/>
</dbReference>
<sequence length="381" mass="42170">MAMAAAALSLSPMRQRKQENEYDIRLKIIIIGDAGSGKSCIIRQFLDGVFNDQSEHTIGVEFASKVIKVNSKRVKLQIWDTAGQQRCTGYRSVTRSYYGGAAGVVLLYDITSRESYNHLPGWLQDARCQTGQKDLSVVILGNKKDLGSDQREVSFLEASRFAQENSALFMETSAATGEGVQEVFRTLTTRIFNKIDEGLLDPRSITIPPSPSPHPPPPPPVATQDDIYNTNTAGGIVPTPWCLPALLIACWRGEEGKDGTPMKRMGHENDDMSTVDASAVAAAHNDEPTPYLSMQANNRFFVGRVNLENDIATLMTYDHQSIEMPLSLLPDPLVAGEVMSMKVSRDPSVEDKRMQRIFQLQNDIAEYLRDKDTLEQGDDAL</sequence>
<name>C5KYF5_PERM5</name>
<feature type="region of interest" description="Disordered" evidence="5">
    <location>
        <begin position="202"/>
        <end position="223"/>
    </location>
</feature>
<evidence type="ECO:0000313" key="6">
    <source>
        <dbReference type="EMBL" id="EER10532.1"/>
    </source>
</evidence>
<keyword evidence="4" id="KW-0449">Lipoprotein</keyword>
<gene>
    <name evidence="6" type="ORF">Pmar_PMAR005867</name>
</gene>
<dbReference type="RefSeq" id="XP_002778737.1">
    <property type="nucleotide sequence ID" value="XM_002778691.1"/>
</dbReference>
<keyword evidence="3" id="KW-0342">GTP-binding</keyword>
<evidence type="ECO:0000256" key="2">
    <source>
        <dbReference type="ARBA" id="ARBA00022741"/>
    </source>
</evidence>
<dbReference type="InterPro" id="IPR001806">
    <property type="entry name" value="Small_GTPase"/>
</dbReference>
<dbReference type="PANTHER" id="PTHR47979">
    <property type="entry name" value="DRAB11-RELATED"/>
    <property type="match status" value="1"/>
</dbReference>
<dbReference type="NCBIfam" id="TIGR00231">
    <property type="entry name" value="small_GTP"/>
    <property type="match status" value="1"/>
</dbReference>
<dbReference type="Pfam" id="PF00071">
    <property type="entry name" value="Ras"/>
    <property type="match status" value="1"/>
</dbReference>
<dbReference type="GO" id="GO:0005525">
    <property type="term" value="F:GTP binding"/>
    <property type="evidence" value="ECO:0007669"/>
    <property type="project" value="UniProtKB-KW"/>
</dbReference>
<dbReference type="Gene3D" id="6.20.120.50">
    <property type="match status" value="1"/>
</dbReference>
<comment type="similarity">
    <text evidence="1">Belongs to the small GTPase superfamily. Rab family.</text>
</comment>
<dbReference type="AlphaFoldDB" id="C5KYF5"/>
<dbReference type="EMBL" id="GG677382">
    <property type="protein sequence ID" value="EER10532.1"/>
    <property type="molecule type" value="Genomic_DNA"/>
</dbReference>
<evidence type="ECO:0000256" key="1">
    <source>
        <dbReference type="ARBA" id="ARBA00006270"/>
    </source>
</evidence>
<evidence type="ECO:0000256" key="4">
    <source>
        <dbReference type="ARBA" id="ARBA00023288"/>
    </source>
</evidence>
<dbReference type="Gene3D" id="3.40.50.300">
    <property type="entry name" value="P-loop containing nucleotide triphosphate hydrolases"/>
    <property type="match status" value="1"/>
</dbReference>
<dbReference type="SMART" id="SM00176">
    <property type="entry name" value="RAN"/>
    <property type="match status" value="1"/>
</dbReference>
<feature type="compositionally biased region" description="Pro residues" evidence="5">
    <location>
        <begin position="208"/>
        <end position="221"/>
    </location>
</feature>
<dbReference type="FunFam" id="3.40.50.300:FF:001129">
    <property type="entry name" value="ras-related protein Rab-44 isoform X2"/>
    <property type="match status" value="1"/>
</dbReference>
<reference evidence="6 7" key="1">
    <citation type="submission" date="2008-07" db="EMBL/GenBank/DDBJ databases">
        <authorList>
            <person name="El-Sayed N."/>
            <person name="Caler E."/>
            <person name="Inman J."/>
            <person name="Amedeo P."/>
            <person name="Hass B."/>
            <person name="Wortman J."/>
        </authorList>
    </citation>
    <scope>NUCLEOTIDE SEQUENCE [LARGE SCALE GENOMIC DNA]</scope>
    <source>
        <strain evidence="7">ATCC 50983 / TXsc</strain>
    </source>
</reference>
<organism evidence="7">
    <name type="scientific">Perkinsus marinus (strain ATCC 50983 / TXsc)</name>
    <dbReference type="NCBI Taxonomy" id="423536"/>
    <lineage>
        <taxon>Eukaryota</taxon>
        <taxon>Sar</taxon>
        <taxon>Alveolata</taxon>
        <taxon>Perkinsozoa</taxon>
        <taxon>Perkinsea</taxon>
        <taxon>Perkinsida</taxon>
        <taxon>Perkinsidae</taxon>
        <taxon>Perkinsus</taxon>
    </lineage>
</organism>
<dbReference type="InParanoid" id="C5KYF5"/>
<dbReference type="SMART" id="SM00175">
    <property type="entry name" value="RAB"/>
    <property type="match status" value="1"/>
</dbReference>
<dbReference type="InterPro" id="IPR050209">
    <property type="entry name" value="Rab_GTPases_membrane_traffic"/>
</dbReference>
<accession>C5KYF5</accession>
<dbReference type="InterPro" id="IPR005225">
    <property type="entry name" value="Small_GTP-bd"/>
</dbReference>
<dbReference type="SMART" id="SM00177">
    <property type="entry name" value="ARF"/>
    <property type="match status" value="1"/>
</dbReference>
<keyword evidence="2" id="KW-0547">Nucleotide-binding</keyword>
<dbReference type="Proteomes" id="UP000007800">
    <property type="component" value="Unassembled WGS sequence"/>
</dbReference>
<keyword evidence="7" id="KW-1185">Reference proteome</keyword>
<dbReference type="InterPro" id="IPR027417">
    <property type="entry name" value="P-loop_NTPase"/>
</dbReference>
<proteinExistence type="inferred from homology"/>
<dbReference type="SUPFAM" id="SSF52540">
    <property type="entry name" value="P-loop containing nucleoside triphosphate hydrolases"/>
    <property type="match status" value="1"/>
</dbReference>